<reference evidence="9 10" key="1">
    <citation type="submission" date="2017-08" db="EMBL/GenBank/DDBJ databases">
        <title>Complete Genome Sequence of Streptomyces formicae KY5, the formicamycin producer.</title>
        <authorList>
            <person name="Holmes N.A."/>
            <person name="Devine R."/>
            <person name="Qin Z."/>
            <person name="Seipke R.F."/>
            <person name="Wilkinson B."/>
            <person name="Hutchings M.I."/>
        </authorList>
    </citation>
    <scope>NUCLEOTIDE SEQUENCE [LARGE SCALE GENOMIC DNA]</scope>
    <source>
        <strain evidence="9 10">KY5</strain>
    </source>
</reference>
<dbReference type="SUPFAM" id="SSF51735">
    <property type="entry name" value="NAD(P)-binding Rossmann-fold domains"/>
    <property type="match status" value="1"/>
</dbReference>
<gene>
    <name evidence="9" type="ORF">KY5_1056</name>
</gene>
<sequence>MPSTLALSLPAKGAAFTPTTIERRPLRDDDVRIDISFCGICHTDLHFGHDDWGGTLFPFVPGHEITGVVSEVGDAVTAFGVGDRVGVGCMVNSCGRCAPCTAGEEQYCTEGFVKTYSARDHDGTVTLGGYSQSIVVAERFVLRIPDELELAGAAPLLCAGVTVYSPLRRWGAGPGKKVGVLGMGGLGHLGVKIAAAMGAEVTLLGRSPEKRDDALGFGAARFVDTRDSAELAALAGHFDLIVNTVPALLDVDTYLGLLDLGGTLVNVGAPGDPVASYNVFSLLSARRSIAGSSIGGIRETQDMLDFCTKHKITSEIEMIPADRVPEAWENLSGVRYRYVIDIATLGAP</sequence>
<dbReference type="InterPro" id="IPR036291">
    <property type="entry name" value="NAD(P)-bd_dom_sf"/>
</dbReference>
<evidence type="ECO:0000256" key="6">
    <source>
        <dbReference type="ARBA" id="ARBA00048262"/>
    </source>
</evidence>
<dbReference type="FunFam" id="3.40.50.720:FF:000022">
    <property type="entry name" value="Cinnamyl alcohol dehydrogenase"/>
    <property type="match status" value="1"/>
</dbReference>
<feature type="domain" description="Enoyl reductase (ER)" evidence="8">
    <location>
        <begin position="13"/>
        <end position="340"/>
    </location>
</feature>
<keyword evidence="2 7" id="KW-0479">Metal-binding</keyword>
<dbReference type="SMART" id="SM00829">
    <property type="entry name" value="PKS_ER"/>
    <property type="match status" value="1"/>
</dbReference>
<evidence type="ECO:0000259" key="8">
    <source>
        <dbReference type="SMART" id="SM00829"/>
    </source>
</evidence>
<evidence type="ECO:0000256" key="2">
    <source>
        <dbReference type="ARBA" id="ARBA00022723"/>
    </source>
</evidence>
<dbReference type="Pfam" id="PF08240">
    <property type="entry name" value="ADH_N"/>
    <property type="match status" value="1"/>
</dbReference>
<dbReference type="SUPFAM" id="SSF50129">
    <property type="entry name" value="GroES-like"/>
    <property type="match status" value="1"/>
</dbReference>
<dbReference type="InterPro" id="IPR013149">
    <property type="entry name" value="ADH-like_C"/>
</dbReference>
<dbReference type="Gene3D" id="3.40.50.720">
    <property type="entry name" value="NAD(P)-binding Rossmann-like Domain"/>
    <property type="match status" value="1"/>
</dbReference>
<name>A0A291Q3M9_9ACTN</name>
<evidence type="ECO:0000313" key="9">
    <source>
        <dbReference type="EMBL" id="ATL26074.1"/>
    </source>
</evidence>
<dbReference type="GO" id="GO:0008270">
    <property type="term" value="F:zinc ion binding"/>
    <property type="evidence" value="ECO:0007669"/>
    <property type="project" value="InterPro"/>
</dbReference>
<proteinExistence type="inferred from homology"/>
<dbReference type="PROSITE" id="PS00059">
    <property type="entry name" value="ADH_ZINC"/>
    <property type="match status" value="1"/>
</dbReference>
<dbReference type="InterPro" id="IPR013154">
    <property type="entry name" value="ADH-like_N"/>
</dbReference>
<dbReference type="EMBL" id="CP022685">
    <property type="protein sequence ID" value="ATL26074.1"/>
    <property type="molecule type" value="Genomic_DNA"/>
</dbReference>
<comment type="similarity">
    <text evidence="7">Belongs to the zinc-containing alcohol dehydrogenase family.</text>
</comment>
<keyword evidence="3 7" id="KW-0862">Zinc</keyword>
<dbReference type="AlphaFoldDB" id="A0A291Q3M9"/>
<dbReference type="Pfam" id="PF00107">
    <property type="entry name" value="ADH_zinc_N"/>
    <property type="match status" value="1"/>
</dbReference>
<dbReference type="Gene3D" id="3.90.180.10">
    <property type="entry name" value="Medium-chain alcohol dehydrogenases, catalytic domain"/>
    <property type="match status" value="1"/>
</dbReference>
<evidence type="ECO:0000256" key="1">
    <source>
        <dbReference type="ARBA" id="ARBA00001947"/>
    </source>
</evidence>
<comment type="cofactor">
    <cofactor evidence="1 7">
        <name>Zn(2+)</name>
        <dbReference type="ChEBI" id="CHEBI:29105"/>
    </cofactor>
</comment>
<keyword evidence="10" id="KW-1185">Reference proteome</keyword>
<protein>
    <recommendedName>
        <fullName evidence="5">alcohol dehydrogenase (NADP(+))</fullName>
        <ecNumber evidence="5">1.1.1.2</ecNumber>
    </recommendedName>
</protein>
<dbReference type="CDD" id="cd05283">
    <property type="entry name" value="CAD1"/>
    <property type="match status" value="1"/>
</dbReference>
<dbReference type="EC" id="1.1.1.2" evidence="5"/>
<evidence type="ECO:0000256" key="7">
    <source>
        <dbReference type="RuleBase" id="RU361277"/>
    </source>
</evidence>
<dbReference type="InterPro" id="IPR047109">
    <property type="entry name" value="CAD-like"/>
</dbReference>
<dbReference type="GO" id="GO:0008106">
    <property type="term" value="F:alcohol dehydrogenase (NADP+) activity"/>
    <property type="evidence" value="ECO:0007669"/>
    <property type="project" value="UniProtKB-EC"/>
</dbReference>
<evidence type="ECO:0000256" key="5">
    <source>
        <dbReference type="ARBA" id="ARBA00024074"/>
    </source>
</evidence>
<evidence type="ECO:0000313" key="10">
    <source>
        <dbReference type="Proteomes" id="UP000221011"/>
    </source>
</evidence>
<dbReference type="Proteomes" id="UP000221011">
    <property type="component" value="Chromosome"/>
</dbReference>
<dbReference type="RefSeq" id="WP_098241104.1">
    <property type="nucleotide sequence ID" value="NZ_CP022685.1"/>
</dbReference>
<dbReference type="InterPro" id="IPR020843">
    <property type="entry name" value="ER"/>
</dbReference>
<comment type="catalytic activity">
    <reaction evidence="6">
        <text>a primary alcohol + NADP(+) = an aldehyde + NADPH + H(+)</text>
        <dbReference type="Rhea" id="RHEA:15937"/>
        <dbReference type="ChEBI" id="CHEBI:15378"/>
        <dbReference type="ChEBI" id="CHEBI:15734"/>
        <dbReference type="ChEBI" id="CHEBI:17478"/>
        <dbReference type="ChEBI" id="CHEBI:57783"/>
        <dbReference type="ChEBI" id="CHEBI:58349"/>
        <dbReference type="EC" id="1.1.1.2"/>
    </reaction>
</comment>
<dbReference type="PANTHER" id="PTHR42683">
    <property type="entry name" value="ALDEHYDE REDUCTASE"/>
    <property type="match status" value="1"/>
</dbReference>
<dbReference type="KEGG" id="sfk:KY5_1056"/>
<evidence type="ECO:0000256" key="4">
    <source>
        <dbReference type="ARBA" id="ARBA00023002"/>
    </source>
</evidence>
<keyword evidence="4 9" id="KW-0560">Oxidoreductase</keyword>
<dbReference type="InterPro" id="IPR002328">
    <property type="entry name" value="ADH_Zn_CS"/>
</dbReference>
<accession>A0A291Q3M9</accession>
<dbReference type="InterPro" id="IPR011032">
    <property type="entry name" value="GroES-like_sf"/>
</dbReference>
<evidence type="ECO:0000256" key="3">
    <source>
        <dbReference type="ARBA" id="ARBA00022833"/>
    </source>
</evidence>
<organism evidence="9 10">
    <name type="scientific">Streptomyces formicae</name>
    <dbReference type="NCBI Taxonomy" id="1616117"/>
    <lineage>
        <taxon>Bacteria</taxon>
        <taxon>Bacillati</taxon>
        <taxon>Actinomycetota</taxon>
        <taxon>Actinomycetes</taxon>
        <taxon>Kitasatosporales</taxon>
        <taxon>Streptomycetaceae</taxon>
        <taxon>Streptomyces</taxon>
    </lineage>
</organism>